<sequence>MNELINFIKKFLFSLIFDLEEDPVYEPEQPIKEKGENSTINSTFFYIQKIILIVGIVGIAGITLLYFNPGVSDLERLQTLLDSLMLVVDLDLFRDVYLNTQKILLGSENSLNMLFVLQEIHKFFMEDNIRVKDSAKFDKIMKKIIEILSKYI</sequence>
<keyword evidence="1" id="KW-0812">Transmembrane</keyword>
<protein>
    <submittedName>
        <fullName evidence="2">Uncharacterized protein</fullName>
    </submittedName>
</protein>
<keyword evidence="1" id="KW-1133">Transmembrane helix</keyword>
<evidence type="ECO:0000256" key="1">
    <source>
        <dbReference type="SAM" id="Phobius"/>
    </source>
</evidence>
<reference evidence="2" key="2">
    <citation type="submission" date="1993-10" db="EMBL/GenBank/DDBJ databases">
        <title>Oomycete mtdna: Nucleotide sequence of the cob region from Phytophthora megasperma.</title>
        <authorList>
            <person name="Clary S.A."/>
            <person name="Hudspeth M.E.S."/>
        </authorList>
    </citation>
    <scope>NUCLEOTIDE SEQUENCE</scope>
    <source>
        <strain evidence="2">695T</strain>
        <tissue evidence="2">Mycelium</tissue>
    </source>
</reference>
<proteinExistence type="predicted"/>
<name>Q35523_PHYME</name>
<accession>Q35523</accession>
<keyword evidence="2" id="KW-0496">Mitochondrion</keyword>
<keyword evidence="1" id="KW-0472">Membrane</keyword>
<dbReference type="EMBL" id="L16863">
    <property type="protein sequence ID" value="AAA32027.2"/>
    <property type="molecule type" value="Genomic_DNA"/>
</dbReference>
<organism evidence="2">
    <name type="scientific">Phytophthora megasperma</name>
    <name type="common">Potato pink rot fungus</name>
    <dbReference type="NCBI Taxonomy" id="4788"/>
    <lineage>
        <taxon>Eukaryota</taxon>
        <taxon>Sar</taxon>
        <taxon>Stramenopiles</taxon>
        <taxon>Oomycota</taxon>
        <taxon>Peronosporomycetes</taxon>
        <taxon>Peronosporales</taxon>
        <taxon>Peronosporaceae</taxon>
        <taxon>Phytophthora</taxon>
    </lineage>
</organism>
<geneLocation type="mitochondrion" evidence="2"/>
<dbReference type="AlphaFoldDB" id="Q35523"/>
<reference evidence="2" key="1">
    <citation type="journal article" date="1993" name="Exp. Mycol.">
        <title>Oomycete mtDNA: Phytophthora genes for cytochrome c oxidase use an unmodified genetic code and encode proteins most similar to plants.</title>
        <authorList>
            <person name="Sachay D.J."/>
            <person name="Hudspeth D.S."/>
            <person name="Nadler S.A."/>
            <person name="Hudspeth M.E."/>
        </authorList>
    </citation>
    <scope>NUCLEOTIDE SEQUENCE</scope>
    <source>
        <strain evidence="2">695T</strain>
        <tissue evidence="2">Mycelium</tissue>
    </source>
</reference>
<feature type="transmembrane region" description="Helical" evidence="1">
    <location>
        <begin position="46"/>
        <end position="67"/>
    </location>
</feature>
<evidence type="ECO:0000313" key="2">
    <source>
        <dbReference type="EMBL" id="AAA32027.2"/>
    </source>
</evidence>